<name>A0ABD3QY37_9STRA</name>
<organism evidence="2 3">
    <name type="scientific">Cyclotella atomus</name>
    <dbReference type="NCBI Taxonomy" id="382360"/>
    <lineage>
        <taxon>Eukaryota</taxon>
        <taxon>Sar</taxon>
        <taxon>Stramenopiles</taxon>
        <taxon>Ochrophyta</taxon>
        <taxon>Bacillariophyta</taxon>
        <taxon>Coscinodiscophyceae</taxon>
        <taxon>Thalassiosirophycidae</taxon>
        <taxon>Stephanodiscales</taxon>
        <taxon>Stephanodiscaceae</taxon>
        <taxon>Cyclotella</taxon>
    </lineage>
</organism>
<dbReference type="PANTHER" id="PTHR12224:SF0">
    <property type="entry name" value="BETA-1,4-MANNOSYL-GLYCOPROTEIN 4-BETA-N-ACETYLGLUCOSAMINYLTRANSFERASE"/>
    <property type="match status" value="1"/>
</dbReference>
<evidence type="ECO:0000256" key="1">
    <source>
        <dbReference type="SAM" id="SignalP"/>
    </source>
</evidence>
<proteinExistence type="predicted"/>
<accession>A0ABD3QY37</accession>
<reference evidence="2 3" key="1">
    <citation type="submission" date="2024-10" db="EMBL/GenBank/DDBJ databases">
        <title>Updated reference genomes for cyclostephanoid diatoms.</title>
        <authorList>
            <person name="Roberts W.R."/>
            <person name="Alverson A.J."/>
        </authorList>
    </citation>
    <scope>NUCLEOTIDE SEQUENCE [LARGE SCALE GENOMIC DNA]</scope>
    <source>
        <strain evidence="2 3">AJA010-31</strain>
    </source>
</reference>
<dbReference type="Proteomes" id="UP001530400">
    <property type="component" value="Unassembled WGS sequence"/>
</dbReference>
<dbReference type="InterPro" id="IPR006813">
    <property type="entry name" value="Glyco_trans_17"/>
</dbReference>
<feature type="chain" id="PRO_5044747901" description="Glycosyltransferase family 92 protein" evidence="1">
    <location>
        <begin position="20"/>
        <end position="444"/>
    </location>
</feature>
<feature type="signal peptide" evidence="1">
    <location>
        <begin position="1"/>
        <end position="19"/>
    </location>
</feature>
<keyword evidence="1" id="KW-0732">Signal</keyword>
<evidence type="ECO:0008006" key="4">
    <source>
        <dbReference type="Google" id="ProtNLM"/>
    </source>
</evidence>
<dbReference type="AlphaFoldDB" id="A0ABD3QY37"/>
<dbReference type="Pfam" id="PF04724">
    <property type="entry name" value="Glyco_transf_17"/>
    <property type="match status" value="1"/>
</dbReference>
<keyword evidence="3" id="KW-1185">Reference proteome</keyword>
<evidence type="ECO:0000313" key="2">
    <source>
        <dbReference type="EMBL" id="KAL3805247.1"/>
    </source>
</evidence>
<dbReference type="PANTHER" id="PTHR12224">
    <property type="entry name" value="BETA-1,4-MANNOSYL-GLYCOPROTEIN BETA-1,4-N-ACETYLGLUCOSAMINYL-TRANSFERASE"/>
    <property type="match status" value="1"/>
</dbReference>
<dbReference type="EMBL" id="JALLPJ020000009">
    <property type="protein sequence ID" value="KAL3805247.1"/>
    <property type="molecule type" value="Genomic_DNA"/>
</dbReference>
<gene>
    <name evidence="2" type="ORF">ACHAWO_009049</name>
</gene>
<sequence>MKSRKYVFALLTLSSLALCLLNLYASISSLQNEPSVYHLSHEHQGNNSIKVNVDAEQSALILLTAAQTDRPVFDEYVDPTTESERCKRYGLNYTGKTTRRRVFFGSLIADDSWATIAISAIENYGILHTVAFVESNRTQTFHARNIRFGEGTENMKLIKKLYGPQTTVHVDYYVNEDWNLQSLGREHDQRSLIIERWKLNGMSSDDIGYLADVDEVLTRDFVRALQICEVNEFDHHENCKEPKIDAGTVVFEGSPDCLKGQLWFRPFVVLGECIDSIGDSSVHPRPERSWDGKGWMSDGYTKKTQFASLPKNTTHYPLWNAADIRHNPGKTYGYTWGQYIGYHFHNFFPNLETLRKKYSTYGHAVKDAMEKSLGDIHDDLQAMMHCGLNGSATGLEKFGLVEGGLDYYGSTYIPLAFQIPGYVEIRRRELKEILLKDQVEQRPH</sequence>
<protein>
    <recommendedName>
        <fullName evidence="4">Glycosyltransferase family 92 protein</fullName>
    </recommendedName>
</protein>
<comment type="caution">
    <text evidence="2">The sequence shown here is derived from an EMBL/GenBank/DDBJ whole genome shotgun (WGS) entry which is preliminary data.</text>
</comment>
<evidence type="ECO:0000313" key="3">
    <source>
        <dbReference type="Proteomes" id="UP001530400"/>
    </source>
</evidence>